<name>A0A7K0I7M2_9ACTN</name>
<feature type="compositionally biased region" description="Basic residues" evidence="1">
    <location>
        <begin position="39"/>
        <end position="52"/>
    </location>
</feature>
<accession>A0A7K0I7M2</accession>
<sequence length="52" mass="5588">MGDALCVPSSAHALSDKPLGLPAHSFPANSPVFNAKNGKLQRRKMVNSKRDK</sequence>
<organism evidence="2 3">
    <name type="scientific">Gordonibacter urolithinfaciens</name>
    <dbReference type="NCBI Taxonomy" id="1335613"/>
    <lineage>
        <taxon>Bacteria</taxon>
        <taxon>Bacillati</taxon>
        <taxon>Actinomycetota</taxon>
        <taxon>Coriobacteriia</taxon>
        <taxon>Eggerthellales</taxon>
        <taxon>Eggerthellaceae</taxon>
        <taxon>Gordonibacter</taxon>
    </lineage>
</organism>
<feature type="region of interest" description="Disordered" evidence="1">
    <location>
        <begin position="28"/>
        <end position="52"/>
    </location>
</feature>
<proteinExistence type="predicted"/>
<dbReference type="Proteomes" id="UP000462865">
    <property type="component" value="Unassembled WGS sequence"/>
</dbReference>
<dbReference type="EMBL" id="WKZA01000004">
    <property type="protein sequence ID" value="MSA93796.1"/>
    <property type="molecule type" value="Genomic_DNA"/>
</dbReference>
<evidence type="ECO:0000313" key="3">
    <source>
        <dbReference type="Proteomes" id="UP000462865"/>
    </source>
</evidence>
<dbReference type="AlphaFoldDB" id="A0A7K0I7M2"/>
<protein>
    <submittedName>
        <fullName evidence="2">Uncharacterized protein</fullName>
    </submittedName>
</protein>
<comment type="caution">
    <text evidence="2">The sequence shown here is derived from an EMBL/GenBank/DDBJ whole genome shotgun (WGS) entry which is preliminary data.</text>
</comment>
<evidence type="ECO:0000256" key="1">
    <source>
        <dbReference type="SAM" id="MobiDB-lite"/>
    </source>
</evidence>
<evidence type="ECO:0000313" key="2">
    <source>
        <dbReference type="EMBL" id="MSA93796.1"/>
    </source>
</evidence>
<reference evidence="2 3" key="1">
    <citation type="journal article" date="2019" name="Nat. Med.">
        <title>A library of human gut bacterial isolates paired with longitudinal multiomics data enables mechanistic microbiome research.</title>
        <authorList>
            <person name="Poyet M."/>
            <person name="Groussin M."/>
            <person name="Gibbons S.M."/>
            <person name="Avila-Pacheco J."/>
            <person name="Jiang X."/>
            <person name="Kearney S.M."/>
            <person name="Perrotta A.R."/>
            <person name="Berdy B."/>
            <person name="Zhao S."/>
            <person name="Lieberman T.D."/>
            <person name="Swanson P.K."/>
            <person name="Smith M."/>
            <person name="Roesemann S."/>
            <person name="Alexander J.E."/>
            <person name="Rich S.A."/>
            <person name="Livny J."/>
            <person name="Vlamakis H."/>
            <person name="Clish C."/>
            <person name="Bullock K."/>
            <person name="Deik A."/>
            <person name="Scott J."/>
            <person name="Pierce K.A."/>
            <person name="Xavier R.J."/>
            <person name="Alm E.J."/>
        </authorList>
    </citation>
    <scope>NUCLEOTIDE SEQUENCE [LARGE SCALE GENOMIC DNA]</scope>
    <source>
        <strain evidence="2 3">BIOML-A1</strain>
    </source>
</reference>
<gene>
    <name evidence="2" type="ORF">GKG38_01665</name>
</gene>
<dbReference type="RefSeq" id="WP_154270030.1">
    <property type="nucleotide sequence ID" value="NZ_JAJCHO010000003.1"/>
</dbReference>